<accession>A0A448YQ65</accession>
<protein>
    <submittedName>
        <fullName evidence="12">DEKNAAC104019</fullName>
    </submittedName>
</protein>
<dbReference type="Gene3D" id="2.30.30.490">
    <property type="match status" value="1"/>
</dbReference>
<dbReference type="Proteomes" id="UP000290900">
    <property type="component" value="Unassembled WGS sequence"/>
</dbReference>
<dbReference type="InterPro" id="IPR036427">
    <property type="entry name" value="Bromodomain-like_sf"/>
</dbReference>
<feature type="compositionally biased region" description="Pro residues" evidence="9">
    <location>
        <begin position="168"/>
        <end position="177"/>
    </location>
</feature>
<dbReference type="GO" id="GO:0003682">
    <property type="term" value="F:chromatin binding"/>
    <property type="evidence" value="ECO:0007669"/>
    <property type="project" value="InterPro"/>
</dbReference>
<dbReference type="InterPro" id="IPR001487">
    <property type="entry name" value="Bromodomain"/>
</dbReference>
<dbReference type="InParanoid" id="A0A448YQ65"/>
<dbReference type="STRING" id="13370.A0A448YQ65"/>
<dbReference type="SUPFAM" id="SSF47370">
    <property type="entry name" value="Bromodomain"/>
    <property type="match status" value="2"/>
</dbReference>
<keyword evidence="7" id="KW-0539">Nucleus</keyword>
<evidence type="ECO:0000259" key="11">
    <source>
        <dbReference type="PROSITE" id="PS51038"/>
    </source>
</evidence>
<keyword evidence="3" id="KW-0156">Chromatin regulator</keyword>
<dbReference type="PROSITE" id="PS51038">
    <property type="entry name" value="BAH"/>
    <property type="match status" value="1"/>
</dbReference>
<dbReference type="InterPro" id="IPR043151">
    <property type="entry name" value="BAH_sf"/>
</dbReference>
<dbReference type="PANTHER" id="PTHR16062:SF21">
    <property type="entry name" value="CHROMATIN STRUCTURE-REMODELING COMPLEX SUBUNIT RSC1-RELATED"/>
    <property type="match status" value="1"/>
</dbReference>
<dbReference type="CDD" id="cd04717">
    <property type="entry name" value="BAH_polybromo"/>
    <property type="match status" value="1"/>
</dbReference>
<evidence type="ECO:0000259" key="10">
    <source>
        <dbReference type="PROSITE" id="PS50014"/>
    </source>
</evidence>
<dbReference type="AlphaFoldDB" id="A0A448YQ65"/>
<dbReference type="GO" id="GO:0006338">
    <property type="term" value="P:chromatin remodeling"/>
    <property type="evidence" value="ECO:0007669"/>
    <property type="project" value="InterPro"/>
</dbReference>
<evidence type="ECO:0000256" key="2">
    <source>
        <dbReference type="ARBA" id="ARBA00022737"/>
    </source>
</evidence>
<gene>
    <name evidence="12" type="ORF">BRENAR_LOCUS3816</name>
</gene>
<dbReference type="InterPro" id="IPR037382">
    <property type="entry name" value="Rsc/polybromo"/>
</dbReference>
<organism evidence="12 13">
    <name type="scientific">Brettanomyces naardenensis</name>
    <name type="common">Yeast</name>
    <dbReference type="NCBI Taxonomy" id="13370"/>
    <lineage>
        <taxon>Eukaryota</taxon>
        <taxon>Fungi</taxon>
        <taxon>Dikarya</taxon>
        <taxon>Ascomycota</taxon>
        <taxon>Saccharomycotina</taxon>
        <taxon>Pichiomycetes</taxon>
        <taxon>Pichiales</taxon>
        <taxon>Pichiaceae</taxon>
        <taxon>Brettanomyces</taxon>
    </lineage>
</organism>
<dbReference type="FunCoup" id="A0A448YQ65">
    <property type="interactions" value="359"/>
</dbReference>
<evidence type="ECO:0000256" key="3">
    <source>
        <dbReference type="ARBA" id="ARBA00022853"/>
    </source>
</evidence>
<name>A0A448YQ65_BRENA</name>
<evidence type="ECO:0000256" key="5">
    <source>
        <dbReference type="ARBA" id="ARBA00023117"/>
    </source>
</evidence>
<evidence type="ECO:0000313" key="12">
    <source>
        <dbReference type="EMBL" id="VEU23085.1"/>
    </source>
</evidence>
<feature type="domain" description="Bromo" evidence="10">
    <location>
        <begin position="287"/>
        <end position="357"/>
    </location>
</feature>
<evidence type="ECO:0000313" key="13">
    <source>
        <dbReference type="Proteomes" id="UP000290900"/>
    </source>
</evidence>
<dbReference type="GO" id="GO:0006368">
    <property type="term" value="P:transcription elongation by RNA polymerase II"/>
    <property type="evidence" value="ECO:0007669"/>
    <property type="project" value="TreeGrafter"/>
</dbReference>
<evidence type="ECO:0000256" key="1">
    <source>
        <dbReference type="ARBA" id="ARBA00004123"/>
    </source>
</evidence>
<feature type="compositionally biased region" description="Polar residues" evidence="9">
    <location>
        <begin position="633"/>
        <end position="642"/>
    </location>
</feature>
<keyword evidence="5 8" id="KW-0103">Bromodomain</keyword>
<proteinExistence type="predicted"/>
<dbReference type="Pfam" id="PF01426">
    <property type="entry name" value="BAH"/>
    <property type="match status" value="1"/>
</dbReference>
<feature type="compositionally biased region" description="Polar residues" evidence="9">
    <location>
        <begin position="194"/>
        <end position="212"/>
    </location>
</feature>
<feature type="domain" description="Bromo" evidence="10">
    <location>
        <begin position="46"/>
        <end position="96"/>
    </location>
</feature>
<evidence type="ECO:0000256" key="8">
    <source>
        <dbReference type="PROSITE-ProRule" id="PRU00035"/>
    </source>
</evidence>
<comment type="subcellular location">
    <subcellularLocation>
        <location evidence="1">Nucleus</location>
    </subcellularLocation>
</comment>
<dbReference type="InterPro" id="IPR001025">
    <property type="entry name" value="BAH_dom"/>
</dbReference>
<dbReference type="GO" id="GO:0016586">
    <property type="term" value="C:RSC-type complex"/>
    <property type="evidence" value="ECO:0007669"/>
    <property type="project" value="InterPro"/>
</dbReference>
<keyword evidence="2" id="KW-0677">Repeat</keyword>
<feature type="domain" description="BAH" evidence="11">
    <location>
        <begin position="403"/>
        <end position="520"/>
    </location>
</feature>
<dbReference type="SMART" id="SM00439">
    <property type="entry name" value="BAH"/>
    <property type="match status" value="1"/>
</dbReference>
<keyword evidence="6" id="KW-0804">Transcription</keyword>
<dbReference type="Gene3D" id="1.20.920.10">
    <property type="entry name" value="Bromodomain-like"/>
    <property type="match status" value="2"/>
</dbReference>
<sequence length="901" mass="102534">MSSPDIGYLNKRLSQILDKIYLLKDDEGIEFQEVFHILPLRSNTGYYKVIRRPMSYSKIRQAIKHQRYSNPQQFVEDVAQITWNARYFNEESSPFYRWATVLDEYLRSVIIPDLQANTKLFGHGEVAYPDLGSLPGQNNSGAMQIQTPIETPTESPIPELPVASLEPSPQPETPPQPSNFQSGLPDFAAAAQPHPQTMSPSGFSPQAHSGSSRHPIIPNYNPAAYEAHVEPNDHPIIYSPPRISNAGVSNRQLLEQWVKRGRPPIVDKPHEQRIKSIMRGLKKVKVNGKTIIAVFDKLPNQQDHPEFYRMIRDPISMLDIKGLIKQRYYKSVDAYMADVFRLITNGKQYYPAVEDSFSANNIHLLETNIVRLYHQEMAKPDSDYIGDLQSSKMPLGQVIFEGRVYKVGNWVLMKNPNDAGRPIPGQIFRIWQEHGKQYLNVCWYYRPEWTTHRFDRLFLENEVFKTGQYRDHPVEDIVGPCYVAYFTRWLKGDPGVKYEGPLFICEFRYNDRELNFAKIRTWKACLPDEVRHIEDPIFPIDRPRVLKKFPSPIKHLLPPGSTPSTMVPPPTILNLNAPPLVGGIYVKRPDDEDEINYFDANLRQDQYKILIPPALNLRSSTPGSESRAESHGLGSNSPQPTQYSPPKPTAVQFSVNQLHAGSLPPYLPAALNQNDLDSSRNDIPPYALDLQQQLQESSGQGGQQAYRYQQPDFLVEHYSTHSYSGGGGHKVVHTPYNSVSYQFSPYTQASFSQSFIQPSNRERLLPKFARENYDKAGLANYQRFSKILEKQNYLEMSSGDSMVTVEQLQEELEAGSEDLSPLLWFKAPPQYIPNRILNTGAAAEDQLSNNLNPVLKKRKLPVGLKAIKLGHSSRYLAWKLKQKEELGIELAEFAESGEAAD</sequence>
<dbReference type="PROSITE" id="PS50014">
    <property type="entry name" value="BROMODOMAIN_2"/>
    <property type="match status" value="2"/>
</dbReference>
<dbReference type="OrthoDB" id="1742084at2759"/>
<evidence type="ECO:0000256" key="4">
    <source>
        <dbReference type="ARBA" id="ARBA00023015"/>
    </source>
</evidence>
<dbReference type="Pfam" id="PF00439">
    <property type="entry name" value="Bromodomain"/>
    <property type="match status" value="2"/>
</dbReference>
<dbReference type="PANTHER" id="PTHR16062">
    <property type="entry name" value="SWI/SNF-RELATED"/>
    <property type="match status" value="1"/>
</dbReference>
<feature type="compositionally biased region" description="Low complexity" evidence="9">
    <location>
        <begin position="151"/>
        <end position="161"/>
    </location>
</feature>
<dbReference type="PRINTS" id="PR00503">
    <property type="entry name" value="BROMODOMAIN"/>
</dbReference>
<dbReference type="EMBL" id="CAACVR010000034">
    <property type="protein sequence ID" value="VEU23085.1"/>
    <property type="molecule type" value="Genomic_DNA"/>
</dbReference>
<evidence type="ECO:0000256" key="6">
    <source>
        <dbReference type="ARBA" id="ARBA00023163"/>
    </source>
</evidence>
<feature type="region of interest" description="Disordered" evidence="9">
    <location>
        <begin position="151"/>
        <end position="219"/>
    </location>
</feature>
<reference evidence="12 13" key="1">
    <citation type="submission" date="2018-12" db="EMBL/GenBank/DDBJ databases">
        <authorList>
            <person name="Tiukova I."/>
            <person name="Dainat J."/>
        </authorList>
    </citation>
    <scope>NUCLEOTIDE SEQUENCE [LARGE SCALE GENOMIC DNA]</scope>
</reference>
<evidence type="ECO:0000256" key="9">
    <source>
        <dbReference type="SAM" id="MobiDB-lite"/>
    </source>
</evidence>
<feature type="region of interest" description="Disordered" evidence="9">
    <location>
        <begin position="618"/>
        <end position="649"/>
    </location>
</feature>
<dbReference type="SMART" id="SM00297">
    <property type="entry name" value="BROMO"/>
    <property type="match status" value="2"/>
</dbReference>
<keyword evidence="13" id="KW-1185">Reference proteome</keyword>
<keyword evidence="4" id="KW-0805">Transcription regulation</keyword>
<evidence type="ECO:0000256" key="7">
    <source>
        <dbReference type="ARBA" id="ARBA00023242"/>
    </source>
</evidence>